<dbReference type="GO" id="GO:0000272">
    <property type="term" value="P:polysaccharide catabolic process"/>
    <property type="evidence" value="ECO:0007669"/>
    <property type="project" value="UniProtKB-KW"/>
</dbReference>
<keyword evidence="15" id="KW-1185">Reference proteome</keyword>
<organism evidence="14 15">
    <name type="scientific">Colletotrichum simmondsii</name>
    <dbReference type="NCBI Taxonomy" id="703756"/>
    <lineage>
        <taxon>Eukaryota</taxon>
        <taxon>Fungi</taxon>
        <taxon>Dikarya</taxon>
        <taxon>Ascomycota</taxon>
        <taxon>Pezizomycotina</taxon>
        <taxon>Sordariomycetes</taxon>
        <taxon>Hypocreomycetidae</taxon>
        <taxon>Glomerellales</taxon>
        <taxon>Glomerellaceae</taxon>
        <taxon>Colletotrichum</taxon>
        <taxon>Colletotrichum acutatum species complex</taxon>
    </lineage>
</organism>
<dbReference type="Gene3D" id="2.160.20.10">
    <property type="entry name" value="Single-stranded right-handed beta-helix, Pectin lyase-like"/>
    <property type="match status" value="1"/>
</dbReference>
<evidence type="ECO:0000256" key="6">
    <source>
        <dbReference type="ARBA" id="ARBA00022801"/>
    </source>
</evidence>
<evidence type="ECO:0000256" key="2">
    <source>
        <dbReference type="ARBA" id="ARBA00008834"/>
    </source>
</evidence>
<evidence type="ECO:0000256" key="10">
    <source>
        <dbReference type="ARBA" id="ARBA00023316"/>
    </source>
</evidence>
<evidence type="ECO:0000256" key="8">
    <source>
        <dbReference type="ARBA" id="ARBA00023277"/>
    </source>
</evidence>
<dbReference type="Proteomes" id="UP000070328">
    <property type="component" value="Unassembled WGS sequence"/>
</dbReference>
<reference evidence="14 15" key="1">
    <citation type="submission" date="2014-02" db="EMBL/GenBank/DDBJ databases">
        <title>The genome sequence of Colletotrichum simmondsii CBS122122.</title>
        <authorList>
            <person name="Baroncelli R."/>
            <person name="Thon M.R."/>
        </authorList>
    </citation>
    <scope>NUCLEOTIDE SEQUENCE [LARGE SCALE GENOMIC DNA]</scope>
    <source>
        <strain evidence="14 15">CBS122122</strain>
    </source>
</reference>
<evidence type="ECO:0000256" key="7">
    <source>
        <dbReference type="ARBA" id="ARBA00023180"/>
    </source>
</evidence>
<evidence type="ECO:0000256" key="5">
    <source>
        <dbReference type="ARBA" id="ARBA00022737"/>
    </source>
</evidence>
<evidence type="ECO:0000256" key="13">
    <source>
        <dbReference type="RuleBase" id="RU361169"/>
    </source>
</evidence>
<dbReference type="GO" id="GO:0071555">
    <property type="term" value="P:cell wall organization"/>
    <property type="evidence" value="ECO:0007669"/>
    <property type="project" value="UniProtKB-KW"/>
</dbReference>
<evidence type="ECO:0000256" key="1">
    <source>
        <dbReference type="ARBA" id="ARBA00004613"/>
    </source>
</evidence>
<gene>
    <name evidence="14" type="ORF">CSIM01_04287</name>
</gene>
<dbReference type="SUPFAM" id="SSF51126">
    <property type="entry name" value="Pectin lyase-like"/>
    <property type="match status" value="1"/>
</dbReference>
<dbReference type="GO" id="GO:0005576">
    <property type="term" value="C:extracellular region"/>
    <property type="evidence" value="ECO:0007669"/>
    <property type="project" value="UniProtKB-SubCell"/>
</dbReference>
<comment type="caution">
    <text evidence="14">The sequence shown here is derived from an EMBL/GenBank/DDBJ whole genome shotgun (WGS) entry which is preliminary data.</text>
</comment>
<dbReference type="Pfam" id="PF00295">
    <property type="entry name" value="Glyco_hydro_28"/>
    <property type="match status" value="1"/>
</dbReference>
<evidence type="ECO:0000313" key="15">
    <source>
        <dbReference type="Proteomes" id="UP000070328"/>
    </source>
</evidence>
<dbReference type="AlphaFoldDB" id="A0A135SA56"/>
<dbReference type="OrthoDB" id="187139at2759"/>
<evidence type="ECO:0000256" key="11">
    <source>
        <dbReference type="ARBA" id="ARBA00023326"/>
    </source>
</evidence>
<comment type="similarity">
    <text evidence="2 13">Belongs to the glycosyl hydrolase 28 family.</text>
</comment>
<evidence type="ECO:0000256" key="9">
    <source>
        <dbReference type="ARBA" id="ARBA00023295"/>
    </source>
</evidence>
<dbReference type="InterPro" id="IPR011050">
    <property type="entry name" value="Pectin_lyase_fold/virulence"/>
</dbReference>
<protein>
    <submittedName>
        <fullName evidence="14">Uncharacterized protein</fullName>
    </submittedName>
</protein>
<keyword evidence="7" id="KW-0325">Glycoprotein</keyword>
<dbReference type="PANTHER" id="PTHR31736">
    <property type="match status" value="1"/>
</dbReference>
<evidence type="ECO:0000256" key="12">
    <source>
        <dbReference type="ARBA" id="ARBA00037278"/>
    </source>
</evidence>
<keyword evidence="9 13" id="KW-0326">Glycosidase</keyword>
<evidence type="ECO:0000256" key="4">
    <source>
        <dbReference type="ARBA" id="ARBA00022729"/>
    </source>
</evidence>
<dbReference type="InterPro" id="IPR000743">
    <property type="entry name" value="Glyco_hydro_28"/>
</dbReference>
<keyword evidence="5" id="KW-0677">Repeat</keyword>
<comment type="subcellular location">
    <subcellularLocation>
        <location evidence="1">Secreted</location>
    </subcellularLocation>
</comment>
<keyword evidence="8" id="KW-0119">Carbohydrate metabolism</keyword>
<evidence type="ECO:0000256" key="3">
    <source>
        <dbReference type="ARBA" id="ARBA00022525"/>
    </source>
</evidence>
<dbReference type="EMBL" id="JFBX01000628">
    <property type="protein sequence ID" value="KXH32794.1"/>
    <property type="molecule type" value="Genomic_DNA"/>
</dbReference>
<proteinExistence type="inferred from homology"/>
<dbReference type="InterPro" id="IPR012334">
    <property type="entry name" value="Pectin_lyas_fold"/>
</dbReference>
<comment type="function">
    <text evidence="12">Pectinolytic enzyme involved in the degradation of xylogalacturonan (xga), a galacturonan backbone heavily substituted with xylose, and which is one important component of the hairy regions of pectin. Activity requires a galacturonic acid backbone substituted with xylose.</text>
</comment>
<dbReference type="PANTHER" id="PTHR31736:SF9">
    <property type="entry name" value="ENDO-XYLOGALACTURONAN HYDROLASE A-RELATED"/>
    <property type="match status" value="1"/>
</dbReference>
<keyword evidence="11" id="KW-0624">Polysaccharide degradation</keyword>
<keyword evidence="10" id="KW-0961">Cell wall biogenesis/degradation</keyword>
<keyword evidence="6 13" id="KW-0378">Hydrolase</keyword>
<accession>A0A135SA56</accession>
<keyword evidence="3" id="KW-0964">Secreted</keyword>
<dbReference type="GO" id="GO:0004650">
    <property type="term" value="F:polygalacturonase activity"/>
    <property type="evidence" value="ECO:0007669"/>
    <property type="project" value="InterPro"/>
</dbReference>
<sequence length="488" mass="53791">MASSSIKVYEAPSSLPINQDFIVEARALVASSDAPPHWHPIPAYAINVANANTTRNAFNRHTVALASFDLSAPTTIRVRYNSSAIETAAIRPLSLGITAQVENDTIVFNLDQPRDLMIEINGNKWKALHLLTNQIDKDAPTADSEGIWYFGPGINQGSAYSKVADGVNLMVPSGKTVYLAGGAFITCRLNFIGVSNSSVRGPGFILGPEGGYVYREHGGAIHMSGASNIQVEGVTSLGANGFSLSAGECNKILVNRYRSFSFAGNGDGVDFFCSSDVTIENCFLRNSDDTIALYSHRWNWYGDSNNITIRNCVLLPDIAHAINMGTHGNPARPETTSNVRISNIDILDHEENQLWYQGCIAINGADENLFHDIHIEDVRVERITKGQLINIRVMENAMWTTAPGRGVHDVHVKNMSLNLRHSKIVYPSMIMGYGKDRIVKNVTFENLRIDDDIIHDEIPKPKWYMVEDLVPIFANEHVEGTKFTKSVE</sequence>
<name>A0A135SA56_9PEZI</name>
<evidence type="ECO:0000313" key="14">
    <source>
        <dbReference type="EMBL" id="KXH32794.1"/>
    </source>
</evidence>
<keyword evidence="4" id="KW-0732">Signal</keyword>